<dbReference type="CDD" id="cd13703">
    <property type="entry name" value="PBP2_HisJ_LAO"/>
    <property type="match status" value="1"/>
</dbReference>
<proteinExistence type="inferred from homology"/>
<dbReference type="PANTHER" id="PTHR35936">
    <property type="entry name" value="MEMBRANE-BOUND LYTIC MUREIN TRANSGLYCOSYLASE F"/>
    <property type="match status" value="1"/>
</dbReference>
<dbReference type="SMART" id="SM00062">
    <property type="entry name" value="PBPb"/>
    <property type="match status" value="1"/>
</dbReference>
<dbReference type="Pfam" id="PF00497">
    <property type="entry name" value="SBP_bac_3"/>
    <property type="match status" value="1"/>
</dbReference>
<evidence type="ECO:0000256" key="2">
    <source>
        <dbReference type="ARBA" id="ARBA00022729"/>
    </source>
</evidence>
<dbReference type="Gene3D" id="3.40.190.10">
    <property type="entry name" value="Periplasmic binding protein-like II"/>
    <property type="match status" value="2"/>
</dbReference>
<organism evidence="5 6">
    <name type="scientific">Pseudomonas guineae</name>
    <dbReference type="NCBI Taxonomy" id="425504"/>
    <lineage>
        <taxon>Bacteria</taxon>
        <taxon>Pseudomonadati</taxon>
        <taxon>Pseudomonadota</taxon>
        <taxon>Gammaproteobacteria</taxon>
        <taxon>Pseudomonadales</taxon>
        <taxon>Pseudomonadaceae</taxon>
        <taxon>Pseudomonas</taxon>
    </lineage>
</organism>
<dbReference type="InterPro" id="IPR001638">
    <property type="entry name" value="Solute-binding_3/MltF_N"/>
</dbReference>
<dbReference type="SUPFAM" id="SSF53850">
    <property type="entry name" value="Periplasmic binding protein-like II"/>
    <property type="match status" value="1"/>
</dbReference>
<protein>
    <submittedName>
        <fullName evidence="5">Arginine/ornithine transport system substrate-binding protein</fullName>
    </submittedName>
</protein>
<comment type="similarity">
    <text evidence="1">Belongs to the bacterial solute-binding protein 3 family.</text>
</comment>
<dbReference type="EMBL" id="FOQL01000003">
    <property type="protein sequence ID" value="SFI53910.1"/>
    <property type="molecule type" value="Genomic_DNA"/>
</dbReference>
<dbReference type="RefSeq" id="WP_090242133.1">
    <property type="nucleotide sequence ID" value="NZ_CAXBNE010000109.1"/>
</dbReference>
<keyword evidence="2 3" id="KW-0732">Signal</keyword>
<gene>
    <name evidence="5" type="ORF">SAMN05216206_2345</name>
</gene>
<feature type="domain" description="Solute-binding protein family 3/N-terminal" evidence="4">
    <location>
        <begin position="28"/>
        <end position="256"/>
    </location>
</feature>
<dbReference type="AlphaFoldDB" id="A0A1I3J157"/>
<dbReference type="STRING" id="425504.SAMN05216206_2345"/>
<evidence type="ECO:0000256" key="3">
    <source>
        <dbReference type="SAM" id="SignalP"/>
    </source>
</evidence>
<name>A0A1I3J157_9PSED</name>
<evidence type="ECO:0000313" key="6">
    <source>
        <dbReference type="Proteomes" id="UP000243606"/>
    </source>
</evidence>
<accession>A0A1I3J157</accession>
<feature type="signal peptide" evidence="3">
    <location>
        <begin position="1"/>
        <end position="24"/>
    </location>
</feature>
<dbReference type="OrthoDB" id="9768183at2"/>
<reference evidence="6" key="1">
    <citation type="submission" date="2016-10" db="EMBL/GenBank/DDBJ databases">
        <authorList>
            <person name="Varghese N."/>
            <person name="Submissions S."/>
        </authorList>
    </citation>
    <scope>NUCLEOTIDE SEQUENCE [LARGE SCALE GENOMIC DNA]</scope>
    <source>
        <strain evidence="6">LMG 24016</strain>
    </source>
</reference>
<evidence type="ECO:0000313" key="5">
    <source>
        <dbReference type="EMBL" id="SFI53910.1"/>
    </source>
</evidence>
<evidence type="ECO:0000259" key="4">
    <source>
        <dbReference type="SMART" id="SM00062"/>
    </source>
</evidence>
<keyword evidence="6" id="KW-1185">Reference proteome</keyword>
<feature type="chain" id="PRO_5017249771" evidence="3">
    <location>
        <begin position="25"/>
        <end position="260"/>
    </location>
</feature>
<dbReference type="Proteomes" id="UP000243606">
    <property type="component" value="Unassembled WGS sequence"/>
</dbReference>
<sequence>MNQKMSLTTLGLSGLIALCSSVQAAGESLRLGIEAAYPPFAFKTADNRIQGFDYDIGEAICAEMKVQCEWTEVEFDGLIPSLKVRKIDAAISSVSITPDRLKSVDFSNSYYRLPAKIAHRKDSGVQAIPADLAGKRVGVQRSTNFDRYATDYFEPAGAKIVRYGNQNEVFLDLLAGRIDVTLAGSVAIEEGLLNKPEGKAFEFVGPSYTDVNYFGMGAGIAVRKNDPLAGRINQALAAIRSNGTYDKIRSKYFAYDIYGE</sequence>
<dbReference type="PANTHER" id="PTHR35936:SF17">
    <property type="entry name" value="ARGININE-BINDING EXTRACELLULAR PROTEIN ARTP"/>
    <property type="match status" value="1"/>
</dbReference>
<evidence type="ECO:0000256" key="1">
    <source>
        <dbReference type="ARBA" id="ARBA00010333"/>
    </source>
</evidence>